<organism evidence="9 10">
    <name type="scientific">Brassica rapa subsp. trilocularis</name>
    <dbReference type="NCBI Taxonomy" id="1813537"/>
    <lineage>
        <taxon>Eukaryota</taxon>
        <taxon>Viridiplantae</taxon>
        <taxon>Streptophyta</taxon>
        <taxon>Embryophyta</taxon>
        <taxon>Tracheophyta</taxon>
        <taxon>Spermatophyta</taxon>
        <taxon>Magnoliopsida</taxon>
        <taxon>eudicotyledons</taxon>
        <taxon>Gunneridae</taxon>
        <taxon>Pentapetalae</taxon>
        <taxon>rosids</taxon>
        <taxon>malvids</taxon>
        <taxon>Brassicales</taxon>
        <taxon>Brassicaceae</taxon>
        <taxon>Brassiceae</taxon>
        <taxon>Brassica</taxon>
    </lineage>
</organism>
<comment type="similarity">
    <text evidence="3">Belongs to the peptidase S54 family.</text>
</comment>
<dbReference type="SUPFAM" id="SSF144091">
    <property type="entry name" value="Rhomboid-like"/>
    <property type="match status" value="2"/>
</dbReference>
<evidence type="ECO:0000256" key="7">
    <source>
        <dbReference type="SAM" id="MobiDB-lite"/>
    </source>
</evidence>
<keyword evidence="6" id="KW-0472">Membrane</keyword>
<dbReference type="InterPro" id="IPR022764">
    <property type="entry name" value="Peptidase_S54_rhomboid_dom"/>
</dbReference>
<gene>
    <name evidence="9" type="primary">A08p035140.1_BraROA</name>
    <name evidence="9" type="ORF">IGI04_032028</name>
</gene>
<comment type="caution">
    <text evidence="9">The sequence shown here is derived from an EMBL/GenBank/DDBJ whole genome shotgun (WGS) entry which is preliminary data.</text>
</comment>
<protein>
    <recommendedName>
        <fullName evidence="8">Peptidase S54 rhomboid domain-containing protein</fullName>
    </recommendedName>
</protein>
<evidence type="ECO:0000256" key="6">
    <source>
        <dbReference type="ARBA" id="ARBA00023136"/>
    </source>
</evidence>
<evidence type="ECO:0000256" key="2">
    <source>
        <dbReference type="ARBA" id="ARBA00008668"/>
    </source>
</evidence>
<feature type="compositionally biased region" description="Polar residues" evidence="7">
    <location>
        <begin position="108"/>
        <end position="122"/>
    </location>
</feature>
<dbReference type="PANTHER" id="PTHR45642">
    <property type="entry name" value="GDSL ESTERASE/LIPASE EXL3"/>
    <property type="match status" value="1"/>
</dbReference>
<dbReference type="InterPro" id="IPR008265">
    <property type="entry name" value="Lipase_GDSL_AS"/>
</dbReference>
<name>A0ABQ7LVA1_BRACM</name>
<keyword evidence="4" id="KW-0812">Transmembrane</keyword>
<evidence type="ECO:0000256" key="3">
    <source>
        <dbReference type="ARBA" id="ARBA00009045"/>
    </source>
</evidence>
<feature type="domain" description="Peptidase S54 rhomboid" evidence="8">
    <location>
        <begin position="162"/>
        <end position="299"/>
    </location>
</feature>
<dbReference type="Proteomes" id="UP000823674">
    <property type="component" value="Chromosome A08"/>
</dbReference>
<dbReference type="InterPro" id="IPR035669">
    <property type="entry name" value="SGNH_plant_lipase-like"/>
</dbReference>
<dbReference type="Pfam" id="PF00657">
    <property type="entry name" value="Lipase_GDSL"/>
    <property type="match status" value="1"/>
</dbReference>
<evidence type="ECO:0000259" key="8">
    <source>
        <dbReference type="Pfam" id="PF01694"/>
    </source>
</evidence>
<evidence type="ECO:0000313" key="9">
    <source>
        <dbReference type="EMBL" id="KAG5390487.1"/>
    </source>
</evidence>
<accession>A0ABQ7LVA1</accession>
<evidence type="ECO:0000256" key="1">
    <source>
        <dbReference type="ARBA" id="ARBA00004141"/>
    </source>
</evidence>
<dbReference type="EMBL" id="JADBGQ010000007">
    <property type="protein sequence ID" value="KAG5390487.1"/>
    <property type="molecule type" value="Genomic_DNA"/>
</dbReference>
<feature type="region of interest" description="Disordered" evidence="7">
    <location>
        <begin position="101"/>
        <end position="122"/>
    </location>
</feature>
<dbReference type="SUPFAM" id="SSF52266">
    <property type="entry name" value="SGNH hydrolase"/>
    <property type="match status" value="1"/>
</dbReference>
<evidence type="ECO:0000256" key="5">
    <source>
        <dbReference type="ARBA" id="ARBA00022989"/>
    </source>
</evidence>
<reference evidence="9 10" key="1">
    <citation type="submission" date="2021-03" db="EMBL/GenBank/DDBJ databases">
        <authorList>
            <person name="King G.J."/>
            <person name="Bancroft I."/>
            <person name="Baten A."/>
            <person name="Bloomfield J."/>
            <person name="Borpatragohain P."/>
            <person name="He Z."/>
            <person name="Irish N."/>
            <person name="Irwin J."/>
            <person name="Liu K."/>
            <person name="Mauleon R.P."/>
            <person name="Moore J."/>
            <person name="Morris R."/>
            <person name="Ostergaard L."/>
            <person name="Wang B."/>
            <person name="Wells R."/>
        </authorList>
    </citation>
    <scope>NUCLEOTIDE SEQUENCE [LARGE SCALE GENOMIC DNA]</scope>
    <source>
        <strain evidence="9">R-o-18</strain>
        <tissue evidence="9">Leaf</tissue>
    </source>
</reference>
<feature type="domain" description="Peptidase S54 rhomboid" evidence="8">
    <location>
        <begin position="733"/>
        <end position="846"/>
    </location>
</feature>
<dbReference type="InterPro" id="IPR036514">
    <property type="entry name" value="SGNH_hydro_sf"/>
</dbReference>
<dbReference type="InterPro" id="IPR050592">
    <property type="entry name" value="GDSL_lipolytic_enzyme"/>
</dbReference>
<dbReference type="InterPro" id="IPR035952">
    <property type="entry name" value="Rhomboid-like_sf"/>
</dbReference>
<comment type="subcellular location">
    <subcellularLocation>
        <location evidence="1">Membrane</location>
        <topology evidence="1">Multi-pass membrane protein</topology>
    </subcellularLocation>
</comment>
<dbReference type="Gene3D" id="3.40.50.1110">
    <property type="entry name" value="SGNH hydrolase"/>
    <property type="match status" value="1"/>
</dbReference>
<dbReference type="Gene3D" id="1.20.1540.10">
    <property type="entry name" value="Rhomboid-like"/>
    <property type="match status" value="2"/>
</dbReference>
<sequence length="877" mass="97042">MVPLSLSQHNLWPPESGSTAFRSFATAASIHACDHLRRHLRLGLRIRSSLQKLQQVSDAARTEFSRRVVLFNSASFLHSRDDIRSSLLSICFFNGGGESRIDPRGDEGSSSSNQEASKRNTSSGRRWTNVLLAVNVIMYIAQVASNGRVLTWGAKVNSLIDRGQLWRLATSSVLHANPMHLMINCYSLNSIGPTAESLGGPKRFLAVYLTSAVASSAMSYWLNKSPSVGASGAIFGLVGSVAVFVMRHKQMVRGGNEDLMQIAQVIVLNMTLGLVSRGIDNWGHIGGLLGGTAMAWLVGPQWKYEYTTRDGRRVFVDRAPMPLFLRQTKSRQTNQTMKLYMLWLVLVLAVQADAAKQRKKAKIPALIVFGDSIMDTGNNNNLSTFLKSNFPPYGKDFPGGLATGRFSDGKVPSDLIAEKLGLAKTLPAYLSPNLKPRNLLKGITFASGGTGYDPLTAETMSVISVGDQLIYFKEYISTIKRRYGKRKARHILNRGIFLVVSSSNDLAHTYIAQSHKYNPASYASFLAKSAVKFVRELHKLGARKIGVFSALPVGCVPLQRSVRGSVLTRECIKPLNNMAKKFNTRLSPALKSLDRELDGIIFYVDVYETFLDMIQNPKKYGFKVADRACCGTGFLEISYMCNSYNPFTCSNSSAYIFWDSYHPTERAYQVMVDKLFDKYFSKVNSLIDRGQLRRLATSSVFHANPMHLMVSFSSTIHPCNDPSQCCLLLSVWLNCFPLCVSINCYSLNSIGLTAESLGSPTRFLAVYFTSAIAKTIIRVLGSAMSYWLNKAPSVGASGAIFGLISPLGNHKPLFSYKLKFVGSVAVFVMRHKQMISGLLGGTAMAWLVGRHWKFEYTTRDGRRVFVDSVPAPLLLRW</sequence>
<dbReference type="Pfam" id="PF01694">
    <property type="entry name" value="Rhomboid"/>
    <property type="match status" value="2"/>
</dbReference>
<proteinExistence type="inferred from homology"/>
<dbReference type="PROSITE" id="PS01098">
    <property type="entry name" value="LIPASE_GDSL_SER"/>
    <property type="match status" value="1"/>
</dbReference>
<evidence type="ECO:0000256" key="4">
    <source>
        <dbReference type="ARBA" id="ARBA00022692"/>
    </source>
</evidence>
<dbReference type="InterPro" id="IPR001087">
    <property type="entry name" value="GDSL"/>
</dbReference>
<dbReference type="PANTHER" id="PTHR45642:SF84">
    <property type="entry name" value="BNAC03G75690D PROTEIN"/>
    <property type="match status" value="1"/>
</dbReference>
<evidence type="ECO:0000313" key="10">
    <source>
        <dbReference type="Proteomes" id="UP000823674"/>
    </source>
</evidence>
<keyword evidence="10" id="KW-1185">Reference proteome</keyword>
<keyword evidence="5" id="KW-1133">Transmembrane helix</keyword>
<comment type="similarity">
    <text evidence="2">Belongs to the 'GDSL' lipolytic enzyme family.</text>
</comment>
<dbReference type="CDD" id="cd01837">
    <property type="entry name" value="SGNH_plant_lipase_like"/>
    <property type="match status" value="1"/>
</dbReference>